<dbReference type="Proteomes" id="UP000299102">
    <property type="component" value="Unassembled WGS sequence"/>
</dbReference>
<dbReference type="AlphaFoldDB" id="A0A4C1Z4F5"/>
<evidence type="ECO:0000313" key="2">
    <source>
        <dbReference type="Proteomes" id="UP000299102"/>
    </source>
</evidence>
<reference evidence="1 2" key="1">
    <citation type="journal article" date="2019" name="Commun. Biol.">
        <title>The bagworm genome reveals a unique fibroin gene that provides high tensile strength.</title>
        <authorList>
            <person name="Kono N."/>
            <person name="Nakamura H."/>
            <person name="Ohtoshi R."/>
            <person name="Tomita M."/>
            <person name="Numata K."/>
            <person name="Arakawa K."/>
        </authorList>
    </citation>
    <scope>NUCLEOTIDE SEQUENCE [LARGE SCALE GENOMIC DNA]</scope>
</reference>
<sequence>MFSMTHCDRCRRVVRYGCSVLHNGGQVSDGSGVLEDGGVLISGSGVLKNLSRVVSNRSGVVDGRHVLNRSRMLVDGSRVLEDRCCVVRRRGDLVGWFIVAYDALRGYGVAVTLVEGDQTGLAYRQHKAKYGDLKDEILTLFLW</sequence>
<dbReference type="EMBL" id="BGZK01001515">
    <property type="protein sequence ID" value="GBP81527.1"/>
    <property type="molecule type" value="Genomic_DNA"/>
</dbReference>
<proteinExistence type="predicted"/>
<comment type="caution">
    <text evidence="1">The sequence shown here is derived from an EMBL/GenBank/DDBJ whole genome shotgun (WGS) entry which is preliminary data.</text>
</comment>
<accession>A0A4C1Z4F5</accession>
<organism evidence="1 2">
    <name type="scientific">Eumeta variegata</name>
    <name type="common">Bagworm moth</name>
    <name type="synonym">Eumeta japonica</name>
    <dbReference type="NCBI Taxonomy" id="151549"/>
    <lineage>
        <taxon>Eukaryota</taxon>
        <taxon>Metazoa</taxon>
        <taxon>Ecdysozoa</taxon>
        <taxon>Arthropoda</taxon>
        <taxon>Hexapoda</taxon>
        <taxon>Insecta</taxon>
        <taxon>Pterygota</taxon>
        <taxon>Neoptera</taxon>
        <taxon>Endopterygota</taxon>
        <taxon>Lepidoptera</taxon>
        <taxon>Glossata</taxon>
        <taxon>Ditrysia</taxon>
        <taxon>Tineoidea</taxon>
        <taxon>Psychidae</taxon>
        <taxon>Oiketicinae</taxon>
        <taxon>Eumeta</taxon>
    </lineage>
</organism>
<keyword evidence="2" id="KW-1185">Reference proteome</keyword>
<gene>
    <name evidence="1" type="ORF">EVAR_63043_1</name>
</gene>
<evidence type="ECO:0000313" key="1">
    <source>
        <dbReference type="EMBL" id="GBP81527.1"/>
    </source>
</evidence>
<protein>
    <submittedName>
        <fullName evidence="1">Uncharacterized protein</fullName>
    </submittedName>
</protein>
<name>A0A4C1Z4F5_EUMVA</name>